<dbReference type="EMBL" id="CP001819">
    <property type="protein sequence ID" value="ACZ22555.1"/>
    <property type="molecule type" value="Genomic_DNA"/>
</dbReference>
<proteinExistence type="predicted"/>
<evidence type="ECO:0000313" key="4">
    <source>
        <dbReference type="EMBL" id="ACZ22555.1"/>
    </source>
</evidence>
<dbReference type="eggNOG" id="COG2197">
    <property type="taxonomic scope" value="Bacteria"/>
</dbReference>
<dbReference type="InterPro" id="IPR036388">
    <property type="entry name" value="WH-like_DNA-bd_sf"/>
</dbReference>
<name>D1BKS8_SANKS</name>
<dbReference type="GO" id="GO:0006355">
    <property type="term" value="P:regulation of DNA-templated transcription"/>
    <property type="evidence" value="ECO:0007669"/>
    <property type="project" value="InterPro"/>
</dbReference>
<dbReference type="PROSITE" id="PS00622">
    <property type="entry name" value="HTH_LUXR_1"/>
    <property type="match status" value="1"/>
</dbReference>
<dbReference type="Gene3D" id="1.10.10.10">
    <property type="entry name" value="Winged helix-like DNA-binding domain superfamily/Winged helix DNA-binding domain"/>
    <property type="match status" value="1"/>
</dbReference>
<gene>
    <name evidence="4" type="ordered locus">Sked_26510</name>
</gene>
<dbReference type="InterPro" id="IPR016032">
    <property type="entry name" value="Sig_transdc_resp-reg_C-effctor"/>
</dbReference>
<dbReference type="AlphaFoldDB" id="D1BKS8"/>
<reference evidence="4 5" key="1">
    <citation type="journal article" date="2009" name="Stand. Genomic Sci.">
        <title>Complete genome sequence of Sanguibacter keddieii type strain (ST-74).</title>
        <authorList>
            <person name="Ivanova N."/>
            <person name="Sikorski J."/>
            <person name="Sims D."/>
            <person name="Brettin T."/>
            <person name="Detter J.C."/>
            <person name="Han C."/>
            <person name="Lapidus A."/>
            <person name="Copeland A."/>
            <person name="Glavina Del Rio T."/>
            <person name="Nolan M."/>
            <person name="Chen F."/>
            <person name="Lucas S."/>
            <person name="Tice H."/>
            <person name="Cheng J.F."/>
            <person name="Bruce D."/>
            <person name="Goodwin L."/>
            <person name="Pitluck S."/>
            <person name="Pati A."/>
            <person name="Mavromatis K."/>
            <person name="Chen A."/>
            <person name="Palaniappan K."/>
            <person name="D'haeseleer P."/>
            <person name="Chain P."/>
            <person name="Bristow J."/>
            <person name="Eisen J.A."/>
            <person name="Markowitz V."/>
            <person name="Hugenholtz P."/>
            <person name="Goker M."/>
            <person name="Pukall R."/>
            <person name="Klenk H.P."/>
            <person name="Kyrpides N.C."/>
        </authorList>
    </citation>
    <scope>NUCLEOTIDE SEQUENCE [LARGE SCALE GENOMIC DNA]</scope>
    <source>
        <strain evidence="5">ATCC 51767 / DSM 10542 / NCFB 3025 / ST-74</strain>
    </source>
</reference>
<dbReference type="STRING" id="446469.Sked_26510"/>
<dbReference type="Pfam" id="PF00196">
    <property type="entry name" value="GerE"/>
    <property type="match status" value="1"/>
</dbReference>
<organism evidence="4 5">
    <name type="scientific">Sanguibacter keddieii (strain ATCC 51767 / DSM 10542 / NCFB 3025 / ST-74)</name>
    <dbReference type="NCBI Taxonomy" id="446469"/>
    <lineage>
        <taxon>Bacteria</taxon>
        <taxon>Bacillati</taxon>
        <taxon>Actinomycetota</taxon>
        <taxon>Actinomycetes</taxon>
        <taxon>Micrococcales</taxon>
        <taxon>Sanguibacteraceae</taxon>
        <taxon>Sanguibacter</taxon>
    </lineage>
</organism>
<dbReference type="Proteomes" id="UP000000322">
    <property type="component" value="Chromosome"/>
</dbReference>
<dbReference type="SUPFAM" id="SSF46894">
    <property type="entry name" value="C-terminal effector domain of the bipartite response regulators"/>
    <property type="match status" value="1"/>
</dbReference>
<dbReference type="GO" id="GO:0005524">
    <property type="term" value="F:ATP binding"/>
    <property type="evidence" value="ECO:0007669"/>
    <property type="project" value="UniProtKB-KW"/>
</dbReference>
<keyword evidence="2" id="KW-0067">ATP-binding</keyword>
<evidence type="ECO:0000256" key="1">
    <source>
        <dbReference type="ARBA" id="ARBA00022741"/>
    </source>
</evidence>
<dbReference type="InterPro" id="IPR027417">
    <property type="entry name" value="P-loop_NTPase"/>
</dbReference>
<keyword evidence="1" id="KW-0547">Nucleotide-binding</keyword>
<dbReference type="SMART" id="SM00421">
    <property type="entry name" value="HTH_LUXR"/>
    <property type="match status" value="1"/>
</dbReference>
<evidence type="ECO:0000256" key="2">
    <source>
        <dbReference type="ARBA" id="ARBA00022840"/>
    </source>
</evidence>
<dbReference type="InterPro" id="IPR000792">
    <property type="entry name" value="Tscrpt_reg_LuxR_C"/>
</dbReference>
<dbReference type="InterPro" id="IPR041664">
    <property type="entry name" value="AAA_16"/>
</dbReference>
<protein>
    <submittedName>
        <fullName evidence="4">Transcriptional regulator, luxR family</fullName>
    </submittedName>
</protein>
<dbReference type="Pfam" id="PF13191">
    <property type="entry name" value="AAA_16"/>
    <property type="match status" value="1"/>
</dbReference>
<evidence type="ECO:0000313" key="5">
    <source>
        <dbReference type="Proteomes" id="UP000000322"/>
    </source>
</evidence>
<dbReference type="RefSeq" id="WP_012867624.1">
    <property type="nucleotide sequence ID" value="NC_013521.1"/>
</dbReference>
<dbReference type="PANTHER" id="PTHR16305:SF28">
    <property type="entry name" value="GUANYLATE CYCLASE DOMAIN-CONTAINING PROTEIN"/>
    <property type="match status" value="1"/>
</dbReference>
<evidence type="ECO:0000259" key="3">
    <source>
        <dbReference type="PROSITE" id="PS50043"/>
    </source>
</evidence>
<dbReference type="GO" id="GO:0004016">
    <property type="term" value="F:adenylate cyclase activity"/>
    <property type="evidence" value="ECO:0007669"/>
    <property type="project" value="TreeGrafter"/>
</dbReference>
<dbReference type="HOGENOM" id="CLU_015308_1_0_11"/>
<feature type="domain" description="HTH luxR-type" evidence="3">
    <location>
        <begin position="838"/>
        <end position="903"/>
    </location>
</feature>
<dbReference type="GO" id="GO:0003677">
    <property type="term" value="F:DNA binding"/>
    <property type="evidence" value="ECO:0007669"/>
    <property type="project" value="InterPro"/>
</dbReference>
<dbReference type="KEGG" id="ske:Sked_26510"/>
<sequence length="903" mass="97104">MTTSVLAPGWSYSTAASRLDVTAAGVRRTVLLREDESTQLATALVAGRSVFVCGEPGVGKTHLLDRFTQSDAFYAVAPAGPGARDAGPEASGSPVWISVGASRAESHVPLGALLAVLPDVDVPVTAPVGVVRRVVLDALRAMSAGRRVIVRLDDAHLLDELSARVLAGLARQDELQLVATMRSHRASQSPWLEMWKDGAVDRIDLRRASKPQVDGWLRKALGGPVSERVLHHMWLATQGNPLLLVETTVEAFVDGTVRRDGDVWVWSGEAPVGDRLTHLVEHDLGSLSPVERQALRLVATAGTVDRDTLERIVPSAAVDHLVAEGLVASGRHGTGSAGSGPAHLGCALVYGQVLRATTSTARRRLDLEQLRDVQDDLEQQSGAVLVESVDTALACGVRESAERITGALQGALMAGQCETAVRVATNALRVTEPRDPVRLRLLHGRALAWYYLDQSARAVRDIDELRDEVSRTDLDPDVRAALLADVSDIVVGIEQHQHGDSEAALDEVARLRTELTALFGEVLPARVELRLQVARITVLGSAMRLGECRDECTALLEGPSAYSPDVLPLVPLLLLDLTQRGQLFAAQALAQRFFGVAQAHADTRPWSVAEIFSVGYFTMVGLGEVDLAESIVAALDEPDVPFNVDPTANRMLRGGVASLRGRWSHARDELHAANAQLALSDVIGLSAMSLVSEAVMALASGDTTGGRELLDRARQVPTRLYGSYMQAEVRLVRLDASGWLRDPAYSEQALELAVWARERGLNRVELDAVHRAVVAHYGDGRMSRATDLVERARELVSQVDGRRAQALTAHVEAMASGDPHLLLVASHELGQCGVWLPPTQRSVTLTRREQEIAGLAAGGLSSREIAERLVLSVRTVDSHLSRVFAKAGVKNRRELGAALRGAI</sequence>
<dbReference type="GO" id="GO:0005737">
    <property type="term" value="C:cytoplasm"/>
    <property type="evidence" value="ECO:0007669"/>
    <property type="project" value="TreeGrafter"/>
</dbReference>
<dbReference type="CDD" id="cd06170">
    <property type="entry name" value="LuxR_C_like"/>
    <property type="match status" value="1"/>
</dbReference>
<dbReference type="PROSITE" id="PS50043">
    <property type="entry name" value="HTH_LUXR_2"/>
    <property type="match status" value="1"/>
</dbReference>
<dbReference type="SUPFAM" id="SSF52540">
    <property type="entry name" value="P-loop containing nucleoside triphosphate hydrolases"/>
    <property type="match status" value="1"/>
</dbReference>
<accession>D1BKS8</accession>
<dbReference type="PANTHER" id="PTHR16305">
    <property type="entry name" value="TESTICULAR SOLUBLE ADENYLYL CYCLASE"/>
    <property type="match status" value="1"/>
</dbReference>
<keyword evidence="5" id="KW-1185">Reference proteome</keyword>
<dbReference type="PRINTS" id="PR00038">
    <property type="entry name" value="HTHLUXR"/>
</dbReference>